<dbReference type="InterPro" id="IPR006993">
    <property type="entry name" value="Glut_rich_SH3-bd"/>
</dbReference>
<name>A0A9W8CKU7_9FUNG</name>
<reference evidence="3" key="1">
    <citation type="submission" date="2022-07" db="EMBL/GenBank/DDBJ databases">
        <title>Phylogenomic reconstructions and comparative analyses of Kickxellomycotina fungi.</title>
        <authorList>
            <person name="Reynolds N.K."/>
            <person name="Stajich J.E."/>
            <person name="Barry K."/>
            <person name="Grigoriev I.V."/>
            <person name="Crous P."/>
            <person name="Smith M.E."/>
        </authorList>
    </citation>
    <scope>NUCLEOTIDE SEQUENCE</scope>
    <source>
        <strain evidence="3">NBRC 105413</strain>
    </source>
</reference>
<comment type="caution">
    <text evidence="3">The sequence shown here is derived from an EMBL/GenBank/DDBJ whole genome shotgun (WGS) entry which is preliminary data.</text>
</comment>
<dbReference type="Proteomes" id="UP001145021">
    <property type="component" value="Unassembled WGS sequence"/>
</dbReference>
<feature type="compositionally biased region" description="Basic and acidic residues" evidence="2">
    <location>
        <begin position="97"/>
        <end position="136"/>
    </location>
</feature>
<sequence>MTASSQQQILATDGQNSKVPAVPAGSIIKDEMESAPSNAQPPVSSQRQPPAAGRRMRSASNIAVVEAPSVAGSNNTSRPVQRAIRETFREEEEMTEREEKADLKPVAEAKSDNSPKPETTEKEVETVTEPAEKPEQDITSEQLDPIASTGSAVEPSSSAARDITDIKDYSDAISENAAAAAAAAMESEQGKSSSESQEQKADNAAESKLETKDDDNMQINEKTGSGDKVVAEIMDVDVDIDGNADVDVATSNDRASSSLTEGKIEEDKGLANEEKEEQRAALESSVEIVEEPAAERPESKRSVQLETASDAAPSSQKQRADRENTNAISDTSVAANVAADADIDAEFVDPKQTSNLQSDKAREPENGGNAEDTQKSNADEEEKDNSETNDFEQSSEKESEQGSEQASEEKSAAEEEEVEIEKPRVQVYGSTVSGNRTYKKQARELFSMLEANEIDFQFICIAVDEEAKKYMRRKALGNMTIPQIYVDGEFKGFFEDAFQANEIDELYEWLGLDEEPIEY</sequence>
<dbReference type="AlphaFoldDB" id="A0A9W8CKU7"/>
<evidence type="ECO:0008006" key="5">
    <source>
        <dbReference type="Google" id="ProtNLM"/>
    </source>
</evidence>
<feature type="compositionally biased region" description="Polar residues" evidence="2">
    <location>
        <begin position="304"/>
        <end position="317"/>
    </location>
</feature>
<evidence type="ECO:0000256" key="2">
    <source>
        <dbReference type="SAM" id="MobiDB-lite"/>
    </source>
</evidence>
<dbReference type="InterPro" id="IPR051033">
    <property type="entry name" value="SH3BGR"/>
</dbReference>
<dbReference type="PANTHER" id="PTHR12232">
    <property type="entry name" value="SH3 DOMAIN-BINDING GLUTAMIC ACID-RICH-LIKE PROTEIN"/>
    <property type="match status" value="1"/>
</dbReference>
<feature type="compositionally biased region" description="Basic and acidic residues" evidence="2">
    <location>
        <begin position="293"/>
        <end position="303"/>
    </location>
</feature>
<evidence type="ECO:0000313" key="3">
    <source>
        <dbReference type="EMBL" id="KAJ1647429.1"/>
    </source>
</evidence>
<accession>A0A9W8CKU7</accession>
<feature type="compositionally biased region" description="Polar residues" evidence="2">
    <location>
        <begin position="137"/>
        <end position="159"/>
    </location>
</feature>
<evidence type="ECO:0000313" key="4">
    <source>
        <dbReference type="Proteomes" id="UP001145021"/>
    </source>
</evidence>
<dbReference type="Gene3D" id="3.40.30.10">
    <property type="entry name" value="Glutaredoxin"/>
    <property type="match status" value="1"/>
</dbReference>
<protein>
    <recommendedName>
        <fullName evidence="5">Glutaredoxin domain-containing protein</fullName>
    </recommendedName>
</protein>
<feature type="region of interest" description="Disordered" evidence="2">
    <location>
        <begin position="243"/>
        <end position="422"/>
    </location>
</feature>
<feature type="compositionally biased region" description="Polar residues" evidence="2">
    <location>
        <begin position="1"/>
        <end position="18"/>
    </location>
</feature>
<dbReference type="GO" id="GO:0005737">
    <property type="term" value="C:cytoplasm"/>
    <property type="evidence" value="ECO:0007669"/>
    <property type="project" value="TreeGrafter"/>
</dbReference>
<feature type="region of interest" description="Disordered" evidence="2">
    <location>
        <begin position="1"/>
        <end position="164"/>
    </location>
</feature>
<feature type="compositionally biased region" description="Polar residues" evidence="2">
    <location>
        <begin position="249"/>
        <end position="260"/>
    </location>
</feature>
<dbReference type="InterPro" id="IPR036249">
    <property type="entry name" value="Thioredoxin-like_sf"/>
</dbReference>
<keyword evidence="4" id="KW-1185">Reference proteome</keyword>
<feature type="compositionally biased region" description="Basic and acidic residues" evidence="2">
    <location>
        <begin position="197"/>
        <end position="215"/>
    </location>
</feature>
<feature type="compositionally biased region" description="Acidic residues" evidence="2">
    <location>
        <begin position="379"/>
        <end position="390"/>
    </location>
</feature>
<feature type="compositionally biased region" description="Polar residues" evidence="2">
    <location>
        <begin position="35"/>
        <end position="48"/>
    </location>
</feature>
<feature type="compositionally biased region" description="Basic and acidic residues" evidence="2">
    <location>
        <begin position="262"/>
        <end position="280"/>
    </location>
</feature>
<gene>
    <name evidence="3" type="ORF">LPJ64_001205</name>
</gene>
<proteinExistence type="inferred from homology"/>
<dbReference type="Pfam" id="PF04908">
    <property type="entry name" value="SH3BGR"/>
    <property type="match status" value="1"/>
</dbReference>
<dbReference type="EMBL" id="JANBOH010000030">
    <property type="protein sequence ID" value="KAJ1647429.1"/>
    <property type="molecule type" value="Genomic_DNA"/>
</dbReference>
<dbReference type="PANTHER" id="PTHR12232:SF0">
    <property type="entry name" value="THIOREDOXIN DOMAIN-CONTAINING PROTEIN"/>
    <property type="match status" value="1"/>
</dbReference>
<organism evidence="3 4">
    <name type="scientific">Coemansia asiatica</name>
    <dbReference type="NCBI Taxonomy" id="1052880"/>
    <lineage>
        <taxon>Eukaryota</taxon>
        <taxon>Fungi</taxon>
        <taxon>Fungi incertae sedis</taxon>
        <taxon>Zoopagomycota</taxon>
        <taxon>Kickxellomycotina</taxon>
        <taxon>Kickxellomycetes</taxon>
        <taxon>Kickxellales</taxon>
        <taxon>Kickxellaceae</taxon>
        <taxon>Coemansia</taxon>
    </lineage>
</organism>
<comment type="similarity">
    <text evidence="1">Belongs to the SH3BGR family.</text>
</comment>
<feature type="region of interest" description="Disordered" evidence="2">
    <location>
        <begin position="177"/>
        <end position="230"/>
    </location>
</feature>
<dbReference type="PROSITE" id="PS51354">
    <property type="entry name" value="GLUTAREDOXIN_2"/>
    <property type="match status" value="1"/>
</dbReference>
<evidence type="ECO:0000256" key="1">
    <source>
        <dbReference type="ARBA" id="ARBA00007764"/>
    </source>
</evidence>
<dbReference type="SUPFAM" id="SSF52833">
    <property type="entry name" value="Thioredoxin-like"/>
    <property type="match status" value="1"/>
</dbReference>
<feature type="compositionally biased region" description="Low complexity" evidence="2">
    <location>
        <begin position="177"/>
        <end position="196"/>
    </location>
</feature>